<dbReference type="GO" id="GO:0006508">
    <property type="term" value="P:proteolysis"/>
    <property type="evidence" value="ECO:0007669"/>
    <property type="project" value="InterPro"/>
</dbReference>
<evidence type="ECO:0000259" key="2">
    <source>
        <dbReference type="Pfam" id="PF05585"/>
    </source>
</evidence>
<proteinExistence type="predicted"/>
<dbReference type="InterPro" id="IPR021109">
    <property type="entry name" value="Peptidase_aspartic_dom_sf"/>
</dbReference>
<dbReference type="WBParaSite" id="HCON_00020400-00001">
    <property type="protein sequence ID" value="HCON_00020400-00001"/>
    <property type="gene ID" value="HCON_00020400"/>
</dbReference>
<dbReference type="Gene3D" id="2.40.70.10">
    <property type="entry name" value="Acid Proteases"/>
    <property type="match status" value="1"/>
</dbReference>
<dbReference type="Proteomes" id="UP000025227">
    <property type="component" value="Unplaced"/>
</dbReference>
<dbReference type="AlphaFoldDB" id="A0A7I5E619"/>
<protein>
    <submittedName>
        <fullName evidence="4">DUF1758 domain-containing protein</fullName>
    </submittedName>
</protein>
<feature type="region of interest" description="Disordered" evidence="1">
    <location>
        <begin position="341"/>
        <end position="396"/>
    </location>
</feature>
<feature type="compositionally biased region" description="Polar residues" evidence="1">
    <location>
        <begin position="386"/>
        <end position="396"/>
    </location>
</feature>
<dbReference type="InterPro" id="IPR008737">
    <property type="entry name" value="DUF1758"/>
</dbReference>
<dbReference type="Pfam" id="PF05585">
    <property type="entry name" value="DUF1758"/>
    <property type="match status" value="1"/>
</dbReference>
<keyword evidence="3" id="KW-1185">Reference proteome</keyword>
<sequence>MDYRNVTLLLDSGAQRSFIKSSFAASLRLPSHSATLSTAAEKGKLRKTSQSDKIRITLKSHRGSKKLKHIPVFTKDKLIAPTRTAKLSEVDRCFITKNRVPIAQRSLNPANVSPDILIGQDLLHRILDHNSAAIQLPSGLMLTPTIFGYTIPGTSTALMSAAMMQLRDAQCSSLLASAPVISSKGGSKTELDTSRAGAPLANIRYPIPIRRSAGKVRLKQVSKIPLKGTRQPTTLRPLSVSQDDQSVLWTKKTHDMFYDLLDIVDGIKRKLDRMEDCFRRIDEKMHTLDFRTPQVTQTEMLRPDEPQYPTVPTARCCEVSTERVVQRPINRLIPLEIHSSMHSSHVKDNESSTYGARVTTSRKPLLWSRKKADNPVRRQPVGAAKNQASLNTSLPS</sequence>
<organism evidence="3 4">
    <name type="scientific">Haemonchus contortus</name>
    <name type="common">Barber pole worm</name>
    <dbReference type="NCBI Taxonomy" id="6289"/>
    <lineage>
        <taxon>Eukaryota</taxon>
        <taxon>Metazoa</taxon>
        <taxon>Ecdysozoa</taxon>
        <taxon>Nematoda</taxon>
        <taxon>Chromadorea</taxon>
        <taxon>Rhabditida</taxon>
        <taxon>Rhabditina</taxon>
        <taxon>Rhabditomorpha</taxon>
        <taxon>Strongyloidea</taxon>
        <taxon>Trichostrongylidae</taxon>
        <taxon>Haemonchus</taxon>
    </lineage>
</organism>
<evidence type="ECO:0000313" key="3">
    <source>
        <dbReference type="Proteomes" id="UP000025227"/>
    </source>
</evidence>
<feature type="domain" description="DUF1758" evidence="2">
    <location>
        <begin position="8"/>
        <end position="152"/>
    </location>
</feature>
<dbReference type="GO" id="GO:0004190">
    <property type="term" value="F:aspartic-type endopeptidase activity"/>
    <property type="evidence" value="ECO:0007669"/>
    <property type="project" value="InterPro"/>
</dbReference>
<reference evidence="4" key="1">
    <citation type="submission" date="2020-12" db="UniProtKB">
        <authorList>
            <consortium name="WormBaseParasite"/>
        </authorList>
    </citation>
    <scope>IDENTIFICATION</scope>
    <source>
        <strain evidence="4">MHco3</strain>
    </source>
</reference>
<name>A0A7I5E619_HAECO</name>
<feature type="compositionally biased region" description="Polar residues" evidence="1">
    <location>
        <begin position="351"/>
        <end position="362"/>
    </location>
</feature>
<evidence type="ECO:0000313" key="4">
    <source>
        <dbReference type="WBParaSite" id="HCON_00020400-00001"/>
    </source>
</evidence>
<dbReference type="InterPro" id="IPR001969">
    <property type="entry name" value="Aspartic_peptidase_AS"/>
</dbReference>
<evidence type="ECO:0000256" key="1">
    <source>
        <dbReference type="SAM" id="MobiDB-lite"/>
    </source>
</evidence>
<dbReference type="PROSITE" id="PS00141">
    <property type="entry name" value="ASP_PROTEASE"/>
    <property type="match status" value="1"/>
</dbReference>
<accession>A0A7I5E619</accession>
<dbReference type="OrthoDB" id="5874698at2759"/>